<dbReference type="Pfam" id="PF12680">
    <property type="entry name" value="SnoaL_2"/>
    <property type="match status" value="1"/>
</dbReference>
<dbReference type="EMBL" id="VIKU02000006">
    <property type="protein sequence ID" value="NHF61203.1"/>
    <property type="molecule type" value="Genomic_DNA"/>
</dbReference>
<gene>
    <name evidence="2" type="ORF">FK220_017755</name>
</gene>
<dbReference type="RefSeq" id="WP_152575699.1">
    <property type="nucleotide sequence ID" value="NZ_VIKU02000006.1"/>
</dbReference>
<dbReference type="SUPFAM" id="SSF54427">
    <property type="entry name" value="NTF2-like"/>
    <property type="match status" value="1"/>
</dbReference>
<dbReference type="InterPro" id="IPR037401">
    <property type="entry name" value="SnoaL-like"/>
</dbReference>
<evidence type="ECO:0000259" key="1">
    <source>
        <dbReference type="Pfam" id="PF12680"/>
    </source>
</evidence>
<dbReference type="InterPro" id="IPR009959">
    <property type="entry name" value="Cyclase_SnoaL-like"/>
</dbReference>
<dbReference type="GO" id="GO:0030638">
    <property type="term" value="P:polyketide metabolic process"/>
    <property type="evidence" value="ECO:0007669"/>
    <property type="project" value="InterPro"/>
</dbReference>
<protein>
    <submittedName>
        <fullName evidence="2">SnoaL-like domain-containing protein</fullName>
    </submittedName>
</protein>
<dbReference type="PANTHER" id="PTHR38436:SF1">
    <property type="entry name" value="ESTER CYCLASE"/>
    <property type="match status" value="1"/>
</dbReference>
<reference evidence="2" key="2">
    <citation type="submission" date="2020-03" db="EMBL/GenBank/DDBJ databases">
        <title>Flavobacteriaceae bacterium strain TP-CH-4, a member of the family Flavobacteriaceae isolated from a deep-sea seamount.</title>
        <authorList>
            <person name="Zhang D.-C."/>
        </authorList>
    </citation>
    <scope>NUCLEOTIDE SEQUENCE</scope>
    <source>
        <strain evidence="2">TP-CH-4</strain>
    </source>
</reference>
<dbReference type="Proteomes" id="UP000707206">
    <property type="component" value="Unassembled WGS sequence"/>
</dbReference>
<feature type="domain" description="SnoaL-like" evidence="1">
    <location>
        <begin position="14"/>
        <end position="109"/>
    </location>
</feature>
<organism evidence="2 3">
    <name type="scientific">Pelagihabitans pacificus</name>
    <dbReference type="NCBI Taxonomy" id="2696054"/>
    <lineage>
        <taxon>Bacteria</taxon>
        <taxon>Pseudomonadati</taxon>
        <taxon>Bacteroidota</taxon>
        <taxon>Flavobacteriia</taxon>
        <taxon>Flavobacteriales</taxon>
        <taxon>Flavobacteriaceae</taxon>
        <taxon>Pelagihabitans</taxon>
    </lineage>
</organism>
<sequence>MKQDLEKNKKNAIAFYKMAYEGNPSKAVELYVGDVYIQHNPLVGDGKQPFIDYFERMAKDYPDKRIEFVRSVAEQNLVALHTHQTWPGDEEYVTMDFFRFDTNGKIVEHWDAMQQVPKESANANGMY</sequence>
<reference evidence="2" key="1">
    <citation type="submission" date="2019-07" db="EMBL/GenBank/DDBJ databases">
        <authorList>
            <person name="De-Chao Zhang Q."/>
        </authorList>
    </citation>
    <scope>NUCLEOTIDE SEQUENCE</scope>
    <source>
        <strain evidence="2">TP-CH-4</strain>
    </source>
</reference>
<dbReference type="InterPro" id="IPR032710">
    <property type="entry name" value="NTF2-like_dom_sf"/>
</dbReference>
<dbReference type="Gene3D" id="3.10.450.50">
    <property type="match status" value="1"/>
</dbReference>
<evidence type="ECO:0000313" key="2">
    <source>
        <dbReference type="EMBL" id="NHF61203.1"/>
    </source>
</evidence>
<evidence type="ECO:0000313" key="3">
    <source>
        <dbReference type="Proteomes" id="UP000707206"/>
    </source>
</evidence>
<comment type="caution">
    <text evidence="2">The sequence shown here is derived from an EMBL/GenBank/DDBJ whole genome shotgun (WGS) entry which is preliminary data.</text>
</comment>
<name>A0A967EFA6_9FLAO</name>
<dbReference type="PANTHER" id="PTHR38436">
    <property type="entry name" value="POLYKETIDE CYCLASE SNOAL-LIKE DOMAIN"/>
    <property type="match status" value="1"/>
</dbReference>
<accession>A0A967EFA6</accession>
<dbReference type="AlphaFoldDB" id="A0A967EFA6"/>
<proteinExistence type="predicted"/>
<keyword evidence="3" id="KW-1185">Reference proteome</keyword>